<evidence type="ECO:0000313" key="17">
    <source>
        <dbReference type="Proteomes" id="UP001595615"/>
    </source>
</evidence>
<evidence type="ECO:0000256" key="8">
    <source>
        <dbReference type="ARBA" id="ARBA00023077"/>
    </source>
</evidence>
<keyword evidence="5 11" id="KW-0812">Transmembrane</keyword>
<comment type="similarity">
    <text evidence="11 12">Belongs to the TonB-dependent receptor family.</text>
</comment>
<dbReference type="InterPro" id="IPR039426">
    <property type="entry name" value="TonB-dep_rcpt-like"/>
</dbReference>
<evidence type="ECO:0000256" key="13">
    <source>
        <dbReference type="SAM" id="SignalP"/>
    </source>
</evidence>
<evidence type="ECO:0000256" key="1">
    <source>
        <dbReference type="ARBA" id="ARBA00004571"/>
    </source>
</evidence>
<evidence type="ECO:0000256" key="9">
    <source>
        <dbReference type="ARBA" id="ARBA00023136"/>
    </source>
</evidence>
<evidence type="ECO:0000256" key="10">
    <source>
        <dbReference type="ARBA" id="ARBA00023237"/>
    </source>
</evidence>
<organism evidence="16 17">
    <name type="scientific">Sphingoaurantiacus capsulatus</name>
    <dbReference type="NCBI Taxonomy" id="1771310"/>
    <lineage>
        <taxon>Bacteria</taxon>
        <taxon>Pseudomonadati</taxon>
        <taxon>Pseudomonadota</taxon>
        <taxon>Alphaproteobacteria</taxon>
        <taxon>Sphingomonadales</taxon>
        <taxon>Sphingosinicellaceae</taxon>
        <taxon>Sphingoaurantiacus</taxon>
    </lineage>
</organism>
<evidence type="ECO:0000313" key="16">
    <source>
        <dbReference type="EMBL" id="MFC3712937.1"/>
    </source>
</evidence>
<evidence type="ECO:0000256" key="4">
    <source>
        <dbReference type="ARBA" id="ARBA00022496"/>
    </source>
</evidence>
<dbReference type="Pfam" id="PF00593">
    <property type="entry name" value="TonB_dep_Rec_b-barrel"/>
    <property type="match status" value="1"/>
</dbReference>
<feature type="domain" description="TonB-dependent receptor-like beta-barrel" evidence="14">
    <location>
        <begin position="309"/>
        <end position="755"/>
    </location>
</feature>
<dbReference type="InterPro" id="IPR012910">
    <property type="entry name" value="Plug_dom"/>
</dbReference>
<protein>
    <submittedName>
        <fullName evidence="16">TonB-dependent receptor</fullName>
    </submittedName>
</protein>
<keyword evidence="3 11" id="KW-1134">Transmembrane beta strand</keyword>
<dbReference type="PROSITE" id="PS52016">
    <property type="entry name" value="TONB_DEPENDENT_REC_3"/>
    <property type="match status" value="1"/>
</dbReference>
<evidence type="ECO:0000256" key="7">
    <source>
        <dbReference type="ARBA" id="ARBA00023065"/>
    </source>
</evidence>
<evidence type="ECO:0000256" key="5">
    <source>
        <dbReference type="ARBA" id="ARBA00022692"/>
    </source>
</evidence>
<sequence>MRLKLYQYSAFSALALALSSAPANAQDATTGAGQATAATADLTAASAETGDSDEIIVTAQKRAESVNDVPISITAVGGDQLKEMGIVDTAGLTKAVPGFVVANTYFGSPVYYLRGVGFYDTAIAARPSVSMYADEAPIAFPIMGKGTTLDLERVEVLKGPQGLLFGSNATGGAINFVAAKPTNDFSGGAGLSFGRFNNIVVDGFLSGPLSDTVGARIAVQHESMDDWQKGFTTNRTNGSKAITSGRATFEARPTERFTLRLTGSGTIDKSDNIAPQIINKDLTLTQISPLFTAYPLTPAGSIRAADVSNAFPNGETKPQKDEWAWQTALRADFEATDDLTLTSLTSYAKASADNAYEGDGTTLNVTNLAIGGKVKTFFQELRAAGSMGDFNYIVGANYQHDKSRDDVIFFLPDGRSGRVFLPLLGLPAIDLVPQIAQQETDSWAVYASGDYALTDKLTLRGGLRYTETKTDFGGCSLAGGNLQYATGISRVLRTATPAAGTCATFTLNPNGTYTAELATGELDEDNVSWRVGLDFKPSDDTLLYASVSRGYKAGAFSNISSVFASQYTPVPQESLIAYEVGVKTDLIPDVLHVNGAIFYYDYSDKQLLGTVLVPVFNRLTALVSVPESRVQGFEADITLRPVDGFTLRAATTYVDSKVKGNFNNFTQFGTAANFAGAEFPNTPNWQANGSAEYRWPVSDSLEAFTDLSFTYRGSSNADFVEDARLDVPGYTLWDSRVGVESEDGTWRFQIWGRNLGNKLHYSTVVVRQEAIVRTVGMPRTFGASVAYRF</sequence>
<reference evidence="17" key="1">
    <citation type="journal article" date="2019" name="Int. J. Syst. Evol. Microbiol.">
        <title>The Global Catalogue of Microorganisms (GCM) 10K type strain sequencing project: providing services to taxonomists for standard genome sequencing and annotation.</title>
        <authorList>
            <consortium name="The Broad Institute Genomics Platform"/>
            <consortium name="The Broad Institute Genome Sequencing Center for Infectious Disease"/>
            <person name="Wu L."/>
            <person name="Ma J."/>
        </authorList>
    </citation>
    <scope>NUCLEOTIDE SEQUENCE [LARGE SCALE GENOMIC DNA]</scope>
    <source>
        <strain evidence="17">KCTC 42644</strain>
    </source>
</reference>
<dbReference type="PANTHER" id="PTHR32552:SF81">
    <property type="entry name" value="TONB-DEPENDENT OUTER MEMBRANE RECEPTOR"/>
    <property type="match status" value="1"/>
</dbReference>
<evidence type="ECO:0000259" key="15">
    <source>
        <dbReference type="Pfam" id="PF07715"/>
    </source>
</evidence>
<feature type="domain" description="TonB-dependent receptor plug" evidence="15">
    <location>
        <begin position="66"/>
        <end position="173"/>
    </location>
</feature>
<evidence type="ECO:0000256" key="2">
    <source>
        <dbReference type="ARBA" id="ARBA00022448"/>
    </source>
</evidence>
<keyword evidence="7" id="KW-0406">Ion transport</keyword>
<evidence type="ECO:0000256" key="12">
    <source>
        <dbReference type="RuleBase" id="RU003357"/>
    </source>
</evidence>
<keyword evidence="10 11" id="KW-0998">Cell outer membrane</keyword>
<name>A0ABV7XCH3_9SPHN</name>
<gene>
    <name evidence="16" type="ORF">ACFOMD_10165</name>
</gene>
<keyword evidence="4" id="KW-0410">Iron transport</keyword>
<keyword evidence="6" id="KW-0408">Iron</keyword>
<feature type="signal peptide" evidence="13">
    <location>
        <begin position="1"/>
        <end position="25"/>
    </location>
</feature>
<dbReference type="Gene3D" id="2.40.170.20">
    <property type="entry name" value="TonB-dependent receptor, beta-barrel domain"/>
    <property type="match status" value="1"/>
</dbReference>
<keyword evidence="2 11" id="KW-0813">Transport</keyword>
<dbReference type="SUPFAM" id="SSF56935">
    <property type="entry name" value="Porins"/>
    <property type="match status" value="1"/>
</dbReference>
<evidence type="ECO:0000256" key="3">
    <source>
        <dbReference type="ARBA" id="ARBA00022452"/>
    </source>
</evidence>
<feature type="chain" id="PRO_5045259235" evidence="13">
    <location>
        <begin position="26"/>
        <end position="789"/>
    </location>
</feature>
<dbReference type="InterPro" id="IPR036942">
    <property type="entry name" value="Beta-barrel_TonB_sf"/>
</dbReference>
<evidence type="ECO:0000259" key="14">
    <source>
        <dbReference type="Pfam" id="PF00593"/>
    </source>
</evidence>
<keyword evidence="16" id="KW-0675">Receptor</keyword>
<keyword evidence="17" id="KW-1185">Reference proteome</keyword>
<dbReference type="CDD" id="cd01347">
    <property type="entry name" value="ligand_gated_channel"/>
    <property type="match status" value="1"/>
</dbReference>
<keyword evidence="13" id="KW-0732">Signal</keyword>
<evidence type="ECO:0000256" key="11">
    <source>
        <dbReference type="PROSITE-ProRule" id="PRU01360"/>
    </source>
</evidence>
<dbReference type="RefSeq" id="WP_380860798.1">
    <property type="nucleotide sequence ID" value="NZ_JBHRXV010000009.1"/>
</dbReference>
<dbReference type="Pfam" id="PF07715">
    <property type="entry name" value="Plug"/>
    <property type="match status" value="1"/>
</dbReference>
<comment type="caution">
    <text evidence="16">The sequence shown here is derived from an EMBL/GenBank/DDBJ whole genome shotgun (WGS) entry which is preliminary data.</text>
</comment>
<dbReference type="EMBL" id="JBHRXV010000009">
    <property type="protein sequence ID" value="MFC3712937.1"/>
    <property type="molecule type" value="Genomic_DNA"/>
</dbReference>
<accession>A0ABV7XCH3</accession>
<proteinExistence type="inferred from homology"/>
<evidence type="ECO:0000256" key="6">
    <source>
        <dbReference type="ARBA" id="ARBA00023004"/>
    </source>
</evidence>
<keyword evidence="8 12" id="KW-0798">TonB box</keyword>
<keyword evidence="9 11" id="KW-0472">Membrane</keyword>
<dbReference type="PANTHER" id="PTHR32552">
    <property type="entry name" value="FERRICHROME IRON RECEPTOR-RELATED"/>
    <property type="match status" value="1"/>
</dbReference>
<comment type="subcellular location">
    <subcellularLocation>
        <location evidence="1 11">Cell outer membrane</location>
        <topology evidence="1 11">Multi-pass membrane protein</topology>
    </subcellularLocation>
</comment>
<dbReference type="InterPro" id="IPR000531">
    <property type="entry name" value="Beta-barrel_TonB"/>
</dbReference>
<dbReference type="Proteomes" id="UP001595615">
    <property type="component" value="Unassembled WGS sequence"/>
</dbReference>